<organism evidence="1 2">
    <name type="scientific">Pedobacter antarcticus 4BY</name>
    <dbReference type="NCBI Taxonomy" id="1358423"/>
    <lineage>
        <taxon>Bacteria</taxon>
        <taxon>Pseudomonadati</taxon>
        <taxon>Bacteroidota</taxon>
        <taxon>Sphingobacteriia</taxon>
        <taxon>Sphingobacteriales</taxon>
        <taxon>Sphingobacteriaceae</taxon>
        <taxon>Pedobacter</taxon>
    </lineage>
</organism>
<reference evidence="1 2" key="1">
    <citation type="journal article" date="1992" name="Int. J. Syst. Bacteriol.">
        <title>Sphingobacterium antarcticus sp. nov. a Psychrotrophic Bacterium from the Soils of Schirmacher Oasis, Antarctica.</title>
        <authorList>
            <person name="Shivaji S."/>
            <person name="Ray M.K."/>
            <person name="Rao N.S."/>
            <person name="Saiserr L."/>
            <person name="Jagannadham M.V."/>
            <person name="Kumar G.S."/>
            <person name="Reddy G."/>
            <person name="Bhargava P.M."/>
        </authorList>
    </citation>
    <scope>NUCLEOTIDE SEQUENCE [LARGE SCALE GENOMIC DNA]</scope>
    <source>
        <strain evidence="1 2">4BY</strain>
    </source>
</reference>
<dbReference type="RefSeq" id="WP_051759789.1">
    <property type="nucleotide sequence ID" value="NZ_JNFF01000043.1"/>
</dbReference>
<dbReference type="AlphaFoldDB" id="A0A081PI60"/>
<name>A0A081PI60_9SPHI</name>
<gene>
    <name evidence="1" type="ORF">N180_16495</name>
</gene>
<accession>A0A081PI60</accession>
<dbReference type="OrthoDB" id="1028774at2"/>
<evidence type="ECO:0000313" key="2">
    <source>
        <dbReference type="Proteomes" id="UP000028007"/>
    </source>
</evidence>
<dbReference type="eggNOG" id="ENOG5032K9E">
    <property type="taxonomic scope" value="Bacteria"/>
</dbReference>
<evidence type="ECO:0000313" key="1">
    <source>
        <dbReference type="EMBL" id="KEQ30383.1"/>
    </source>
</evidence>
<sequence>MKDIKLFIFLLALTFITFFTFAEEKLPAKKGEVQILIVGLNDNIRSNYYYDASIAEETGINVDSVVRKFNTIIAKNIAEALPKSACKFITENSQSTSEKLADKIEFHGEGENCNSSLSKIPVDTYKEALNKENAKYLLVINQHYLKRQEQPMRTVFHIVSYTLYDQDQKEVLTGNQFFTSMKLESAEKIKQISRKSTAKIASSIARTLDL</sequence>
<dbReference type="EMBL" id="JNFF01000043">
    <property type="protein sequence ID" value="KEQ30383.1"/>
    <property type="molecule type" value="Genomic_DNA"/>
</dbReference>
<comment type="caution">
    <text evidence="1">The sequence shown here is derived from an EMBL/GenBank/DDBJ whole genome shotgun (WGS) entry which is preliminary data.</text>
</comment>
<keyword evidence="2" id="KW-1185">Reference proteome</keyword>
<protein>
    <submittedName>
        <fullName evidence="1">Uncharacterized protein</fullName>
    </submittedName>
</protein>
<proteinExistence type="predicted"/>
<dbReference type="Proteomes" id="UP000028007">
    <property type="component" value="Unassembled WGS sequence"/>
</dbReference>